<dbReference type="InterPro" id="IPR005467">
    <property type="entry name" value="His_kinase_dom"/>
</dbReference>
<evidence type="ECO:0000256" key="3">
    <source>
        <dbReference type="ARBA" id="ARBA00022553"/>
    </source>
</evidence>
<feature type="domain" description="Response regulatory" evidence="10">
    <location>
        <begin position="480"/>
        <end position="599"/>
    </location>
</feature>
<dbReference type="PROSITE" id="PS50109">
    <property type="entry name" value="HIS_KIN"/>
    <property type="match status" value="1"/>
</dbReference>
<sequence>MLHVPTVLVIASTLAATYGSILLYLWLQHRRQLAMVSWSAAHFIAAVSLALMPMRGMVPDIVAVQLANAGMALAYGLIWAGARQFGGGQARVLPTLAGILGWLAACQFPAFSESLSARILALGMIAAVYHLAAAWEFHRDGPCKALRSRRLIIGILLANAAAYLLRIPGLLLRPLQPSPMDLPVSPFVDAFLLVGIAAGGSLVLGLVALQREMEEREANAALREARDAADRASAEKSRFLAHMSHELRTPLNGVLGFAQILKEDPALPPLQREHAAMLERTGRHLNALLNDVLDLSSIEAGRLRLLATPTALVPLMEDVVGLSRAAAEAKRVRLFFEPARDLPAGVLCDALRVRQILHNLLNNAVKFTPPGGQVVFSVHRRDAGGLVLSVRDDGPGIPRDFHYRLFQDYARASQVAGRSEGTGLGLAISAGLAQAMDGSIRFGTPPDGRGSIFEVWLPLPDAEPPASPAEAPAPGSASLQVLVVDDVAVNRLVLRGLLQGAGHRVTEAEDGQAALGILTGAPSLPDAVLMDVLMPGMDGLEATRRIRALPGPASRLRILAVTAGAMPEQIAACLEAGMNGHLVKPVDRQVLLAALARREHARA</sequence>
<dbReference type="CDD" id="cd17546">
    <property type="entry name" value="REC_hyHK_CKI1_RcsC-like"/>
    <property type="match status" value="1"/>
</dbReference>
<feature type="transmembrane region" description="Helical" evidence="8">
    <location>
        <begin position="190"/>
        <end position="209"/>
    </location>
</feature>
<feature type="transmembrane region" description="Helical" evidence="8">
    <location>
        <begin position="150"/>
        <end position="170"/>
    </location>
</feature>
<comment type="caution">
    <text evidence="11">The sequence shown here is derived from an EMBL/GenBank/DDBJ whole genome shotgun (WGS) entry which is preliminary data.</text>
</comment>
<dbReference type="SMART" id="SM00387">
    <property type="entry name" value="HATPase_c"/>
    <property type="match status" value="1"/>
</dbReference>
<dbReference type="EMBL" id="JAGIZB010000006">
    <property type="protein sequence ID" value="MBP0444770.1"/>
    <property type="molecule type" value="Genomic_DNA"/>
</dbReference>
<dbReference type="InterPro" id="IPR036097">
    <property type="entry name" value="HisK_dim/P_sf"/>
</dbReference>
<feature type="domain" description="Histidine kinase" evidence="9">
    <location>
        <begin position="242"/>
        <end position="461"/>
    </location>
</feature>
<accession>A0ABS4ACN5</accession>
<keyword evidence="12" id="KW-1185">Reference proteome</keyword>
<dbReference type="Pfam" id="PF00512">
    <property type="entry name" value="HisKA"/>
    <property type="match status" value="1"/>
</dbReference>
<reference evidence="11 12" key="1">
    <citation type="submission" date="2021-03" db="EMBL/GenBank/DDBJ databases">
        <authorList>
            <person name="So Y."/>
        </authorList>
    </citation>
    <scope>NUCLEOTIDE SEQUENCE [LARGE SCALE GENOMIC DNA]</scope>
    <source>
        <strain evidence="11 12">SSH11</strain>
    </source>
</reference>
<dbReference type="Gene3D" id="1.10.287.130">
    <property type="match status" value="1"/>
</dbReference>
<keyword evidence="5" id="KW-0418">Kinase</keyword>
<feature type="modified residue" description="4-aspartylphosphate" evidence="6">
    <location>
        <position position="531"/>
    </location>
</feature>
<dbReference type="Proteomes" id="UP000681594">
    <property type="component" value="Unassembled WGS sequence"/>
</dbReference>
<feature type="transmembrane region" description="Helical" evidence="8">
    <location>
        <begin position="117"/>
        <end position="138"/>
    </location>
</feature>
<dbReference type="SMART" id="SM00388">
    <property type="entry name" value="HisKA"/>
    <property type="match status" value="1"/>
</dbReference>
<evidence type="ECO:0000313" key="12">
    <source>
        <dbReference type="Proteomes" id="UP000681594"/>
    </source>
</evidence>
<organism evidence="11 12">
    <name type="scientific">Pararoseomonas baculiformis</name>
    <dbReference type="NCBI Taxonomy" id="2820812"/>
    <lineage>
        <taxon>Bacteria</taxon>
        <taxon>Pseudomonadati</taxon>
        <taxon>Pseudomonadota</taxon>
        <taxon>Alphaproteobacteria</taxon>
        <taxon>Acetobacterales</taxon>
        <taxon>Acetobacteraceae</taxon>
        <taxon>Pararoseomonas</taxon>
    </lineage>
</organism>
<evidence type="ECO:0000256" key="2">
    <source>
        <dbReference type="ARBA" id="ARBA00012438"/>
    </source>
</evidence>
<dbReference type="SMART" id="SM00448">
    <property type="entry name" value="REC"/>
    <property type="match status" value="1"/>
</dbReference>
<keyword evidence="8" id="KW-0472">Membrane</keyword>
<dbReference type="InterPro" id="IPR003594">
    <property type="entry name" value="HATPase_dom"/>
</dbReference>
<dbReference type="InterPro" id="IPR036890">
    <property type="entry name" value="HATPase_C_sf"/>
</dbReference>
<feature type="transmembrane region" description="Helical" evidence="8">
    <location>
        <begin position="33"/>
        <end position="55"/>
    </location>
</feature>
<dbReference type="Gene3D" id="3.40.50.2300">
    <property type="match status" value="1"/>
</dbReference>
<evidence type="ECO:0000259" key="9">
    <source>
        <dbReference type="PROSITE" id="PS50109"/>
    </source>
</evidence>
<evidence type="ECO:0000256" key="6">
    <source>
        <dbReference type="PROSITE-ProRule" id="PRU00169"/>
    </source>
</evidence>
<evidence type="ECO:0000256" key="4">
    <source>
        <dbReference type="ARBA" id="ARBA00022679"/>
    </source>
</evidence>
<gene>
    <name evidence="11" type="ORF">J8J14_08230</name>
</gene>
<feature type="coiled-coil region" evidence="7">
    <location>
        <begin position="206"/>
        <end position="235"/>
    </location>
</feature>
<name>A0ABS4ACN5_9PROT</name>
<dbReference type="PANTHER" id="PTHR43047">
    <property type="entry name" value="TWO-COMPONENT HISTIDINE PROTEIN KINASE"/>
    <property type="match status" value="1"/>
</dbReference>
<evidence type="ECO:0000256" key="1">
    <source>
        <dbReference type="ARBA" id="ARBA00000085"/>
    </source>
</evidence>
<keyword evidence="8" id="KW-1133">Transmembrane helix</keyword>
<dbReference type="SUPFAM" id="SSF47384">
    <property type="entry name" value="Homodimeric domain of signal transducing histidine kinase"/>
    <property type="match status" value="1"/>
</dbReference>
<comment type="catalytic activity">
    <reaction evidence="1">
        <text>ATP + protein L-histidine = ADP + protein N-phospho-L-histidine.</text>
        <dbReference type="EC" id="2.7.13.3"/>
    </reaction>
</comment>
<evidence type="ECO:0000256" key="7">
    <source>
        <dbReference type="SAM" id="Coils"/>
    </source>
</evidence>
<dbReference type="Pfam" id="PF00072">
    <property type="entry name" value="Response_reg"/>
    <property type="match status" value="1"/>
</dbReference>
<dbReference type="PROSITE" id="PS50110">
    <property type="entry name" value="RESPONSE_REGULATORY"/>
    <property type="match status" value="1"/>
</dbReference>
<evidence type="ECO:0000256" key="8">
    <source>
        <dbReference type="SAM" id="Phobius"/>
    </source>
</evidence>
<dbReference type="EC" id="2.7.13.3" evidence="2"/>
<evidence type="ECO:0000256" key="5">
    <source>
        <dbReference type="ARBA" id="ARBA00022777"/>
    </source>
</evidence>
<protein>
    <recommendedName>
        <fullName evidence="2">histidine kinase</fullName>
        <ecNumber evidence="2">2.7.13.3</ecNumber>
    </recommendedName>
</protein>
<feature type="transmembrane region" description="Helical" evidence="8">
    <location>
        <begin position="61"/>
        <end position="80"/>
    </location>
</feature>
<evidence type="ECO:0000259" key="10">
    <source>
        <dbReference type="PROSITE" id="PS50110"/>
    </source>
</evidence>
<keyword evidence="8" id="KW-0812">Transmembrane</keyword>
<keyword evidence="7" id="KW-0175">Coiled coil</keyword>
<dbReference type="InterPro" id="IPR003661">
    <property type="entry name" value="HisK_dim/P_dom"/>
</dbReference>
<dbReference type="Pfam" id="PF02518">
    <property type="entry name" value="HATPase_c"/>
    <property type="match status" value="1"/>
</dbReference>
<dbReference type="InterPro" id="IPR011006">
    <property type="entry name" value="CheY-like_superfamily"/>
</dbReference>
<evidence type="ECO:0000313" key="11">
    <source>
        <dbReference type="EMBL" id="MBP0444770.1"/>
    </source>
</evidence>
<dbReference type="RefSeq" id="WP_209378993.1">
    <property type="nucleotide sequence ID" value="NZ_JAGIZB010000006.1"/>
</dbReference>
<feature type="transmembrane region" description="Helical" evidence="8">
    <location>
        <begin position="6"/>
        <end position="26"/>
    </location>
</feature>
<keyword evidence="4" id="KW-0808">Transferase</keyword>
<dbReference type="CDD" id="cd00082">
    <property type="entry name" value="HisKA"/>
    <property type="match status" value="1"/>
</dbReference>
<dbReference type="InterPro" id="IPR001789">
    <property type="entry name" value="Sig_transdc_resp-reg_receiver"/>
</dbReference>
<dbReference type="Gene3D" id="3.30.565.10">
    <property type="entry name" value="Histidine kinase-like ATPase, C-terminal domain"/>
    <property type="match status" value="1"/>
</dbReference>
<dbReference type="InterPro" id="IPR004358">
    <property type="entry name" value="Sig_transdc_His_kin-like_C"/>
</dbReference>
<dbReference type="SUPFAM" id="SSF52172">
    <property type="entry name" value="CheY-like"/>
    <property type="match status" value="1"/>
</dbReference>
<dbReference type="PRINTS" id="PR00344">
    <property type="entry name" value="BCTRLSENSOR"/>
</dbReference>
<dbReference type="SUPFAM" id="SSF55874">
    <property type="entry name" value="ATPase domain of HSP90 chaperone/DNA topoisomerase II/histidine kinase"/>
    <property type="match status" value="1"/>
</dbReference>
<proteinExistence type="predicted"/>
<feature type="transmembrane region" description="Helical" evidence="8">
    <location>
        <begin position="92"/>
        <end position="111"/>
    </location>
</feature>
<keyword evidence="3 6" id="KW-0597">Phosphoprotein</keyword>